<sequence>MNKPSLFALLMLSMPVCAESNLMLGAGGGDGADSYHAGLEWRQAWRSLGSGHLWYGVGINGSYWESDDDDLMQLSLIPMLHYRFEHYSVEHHRFEHNGGWTPFLLAGVGPAWISQTRLGSRDLSSRFQFSSRVGVGVAVAHHSLALEGWHLSNGGIKEPNDGISSWNIIYRYDF</sequence>
<dbReference type="SUPFAM" id="SSF56925">
    <property type="entry name" value="OMPA-like"/>
    <property type="match status" value="1"/>
</dbReference>
<reference evidence="3" key="1">
    <citation type="journal article" date="2019" name="Int. J. Syst. Evol. Microbiol.">
        <title>The Global Catalogue of Microorganisms (GCM) 10K type strain sequencing project: providing services to taxonomists for standard genome sequencing and annotation.</title>
        <authorList>
            <consortium name="The Broad Institute Genomics Platform"/>
            <consortium name="The Broad Institute Genome Sequencing Center for Infectious Disease"/>
            <person name="Wu L."/>
            <person name="Ma J."/>
        </authorList>
    </citation>
    <scope>NUCLEOTIDE SEQUENCE [LARGE SCALE GENOMIC DNA]</scope>
    <source>
        <strain evidence="3">JCM 17329</strain>
    </source>
</reference>
<dbReference type="Proteomes" id="UP001501479">
    <property type="component" value="Unassembled WGS sequence"/>
</dbReference>
<dbReference type="RefSeq" id="WP_344963333.1">
    <property type="nucleotide sequence ID" value="NZ_BAABDS010000015.1"/>
</dbReference>
<keyword evidence="1" id="KW-0732">Signal</keyword>
<evidence type="ECO:0000313" key="2">
    <source>
        <dbReference type="EMBL" id="GAA3706425.1"/>
    </source>
</evidence>
<dbReference type="EMBL" id="BAABDS010000015">
    <property type="protein sequence ID" value="GAA3706425.1"/>
    <property type="molecule type" value="Genomic_DNA"/>
</dbReference>
<dbReference type="InterPro" id="IPR018550">
    <property type="entry name" value="Lipid-A_deacylase-rel"/>
</dbReference>
<evidence type="ECO:0000313" key="3">
    <source>
        <dbReference type="Proteomes" id="UP001501479"/>
    </source>
</evidence>
<feature type="signal peptide" evidence="1">
    <location>
        <begin position="1"/>
        <end position="18"/>
    </location>
</feature>
<accession>A0ABP7DKD4</accession>
<dbReference type="Gene3D" id="2.40.160.20">
    <property type="match status" value="1"/>
</dbReference>
<dbReference type="Pfam" id="PF09411">
    <property type="entry name" value="PagL"/>
    <property type="match status" value="1"/>
</dbReference>
<protein>
    <submittedName>
        <fullName evidence="2">Lipid A 3-O-deacylase</fullName>
    </submittedName>
</protein>
<gene>
    <name evidence="2" type="primary">pagL</name>
    <name evidence="2" type="ORF">GCM10022421_11870</name>
</gene>
<proteinExistence type="predicted"/>
<evidence type="ECO:0000256" key="1">
    <source>
        <dbReference type="SAM" id="SignalP"/>
    </source>
</evidence>
<comment type="caution">
    <text evidence="2">The sequence shown here is derived from an EMBL/GenBank/DDBJ whole genome shotgun (WGS) entry which is preliminary data.</text>
</comment>
<feature type="chain" id="PRO_5045156540" evidence="1">
    <location>
        <begin position="19"/>
        <end position="174"/>
    </location>
</feature>
<organism evidence="2 3">
    <name type="scientific">Oceanisphaera sediminis</name>
    <dbReference type="NCBI Taxonomy" id="981381"/>
    <lineage>
        <taxon>Bacteria</taxon>
        <taxon>Pseudomonadati</taxon>
        <taxon>Pseudomonadota</taxon>
        <taxon>Gammaproteobacteria</taxon>
        <taxon>Aeromonadales</taxon>
        <taxon>Aeromonadaceae</taxon>
        <taxon>Oceanisphaera</taxon>
    </lineage>
</organism>
<keyword evidence="3" id="KW-1185">Reference proteome</keyword>
<name>A0ABP7DKD4_9GAMM</name>
<dbReference type="InterPro" id="IPR011250">
    <property type="entry name" value="OMP/PagP_B-barrel"/>
</dbReference>